<dbReference type="SUPFAM" id="SSF54001">
    <property type="entry name" value="Cysteine proteinases"/>
    <property type="match status" value="1"/>
</dbReference>
<dbReference type="PANTHER" id="PTHR11786">
    <property type="entry name" value="N-HYDROXYARYLAMINE O-ACETYLTRANSFERASE"/>
    <property type="match status" value="1"/>
</dbReference>
<keyword evidence="3" id="KW-0808">Transferase</keyword>
<dbReference type="Gene3D" id="3.30.2140.10">
    <property type="entry name" value="Arylamine N-acetyltransferase"/>
    <property type="match status" value="1"/>
</dbReference>
<dbReference type="EMBL" id="FZOR01000005">
    <property type="protein sequence ID" value="SNS53564.1"/>
    <property type="molecule type" value="Genomic_DNA"/>
</dbReference>
<protein>
    <submittedName>
        <fullName evidence="3">N-hydroxyarylamine O-acetyltransferase</fullName>
    </submittedName>
</protein>
<keyword evidence="4" id="KW-1185">Reference proteome</keyword>
<dbReference type="Proteomes" id="UP000198318">
    <property type="component" value="Unassembled WGS sequence"/>
</dbReference>
<dbReference type="AlphaFoldDB" id="A0A239FBU9"/>
<dbReference type="OrthoDB" id="7181050at2"/>
<dbReference type="PANTHER" id="PTHR11786:SF0">
    <property type="entry name" value="ARYLAMINE N-ACETYLTRANSFERASE 4-RELATED"/>
    <property type="match status" value="1"/>
</dbReference>
<dbReference type="InterPro" id="IPR001447">
    <property type="entry name" value="Arylamine_N-AcTrfase"/>
</dbReference>
<accession>A0A239FBU9</accession>
<dbReference type="GO" id="GO:0016407">
    <property type="term" value="F:acetyltransferase activity"/>
    <property type="evidence" value="ECO:0007669"/>
    <property type="project" value="InterPro"/>
</dbReference>
<dbReference type="RefSeq" id="WP_089325302.1">
    <property type="nucleotide sequence ID" value="NZ_FZOR01000005.1"/>
</dbReference>
<dbReference type="Pfam" id="PF00797">
    <property type="entry name" value="Acetyltransf_2"/>
    <property type="match status" value="1"/>
</dbReference>
<reference evidence="3 4" key="1">
    <citation type="submission" date="2017-06" db="EMBL/GenBank/DDBJ databases">
        <authorList>
            <person name="Kim H.J."/>
            <person name="Triplett B.A."/>
        </authorList>
    </citation>
    <scope>NUCLEOTIDE SEQUENCE [LARGE SCALE GENOMIC DNA]</scope>
    <source>
        <strain evidence="3 4">DSM 44715</strain>
    </source>
</reference>
<evidence type="ECO:0000313" key="3">
    <source>
        <dbReference type="EMBL" id="SNS53564.1"/>
    </source>
</evidence>
<sequence length="299" mass="33376">MSEDLGYGWQGELLDLPAYLKRVGYDGALAPTAATLRALHRAHVTSIPFENLEIMLGRPVEMPLDAVQAKLVGRPRGGYCFEHNRLFAAVLERLGFEVAALSGRVMLGAERLRPPTHALLDVRPPDQPRDEPAWLCDVGFGAGPLEPLPFIDGAEAVQDGWGFRLRRGRVGRTTTALDPATAEWEMYQREANGWLRRHTFALNEVYRIDFDVLNYYVYANPKSPFTTRPFAQRFSPEALHVLDGTTLTITRPDGASESRELDPEELPETLARDFGIVLEGEDVPRLVGFVRERVVPAQG</sequence>
<organism evidence="3 4">
    <name type="scientific">Actinomadura meyerae</name>
    <dbReference type="NCBI Taxonomy" id="240840"/>
    <lineage>
        <taxon>Bacteria</taxon>
        <taxon>Bacillati</taxon>
        <taxon>Actinomycetota</taxon>
        <taxon>Actinomycetes</taxon>
        <taxon>Streptosporangiales</taxon>
        <taxon>Thermomonosporaceae</taxon>
        <taxon>Actinomadura</taxon>
    </lineage>
</organism>
<evidence type="ECO:0000313" key="4">
    <source>
        <dbReference type="Proteomes" id="UP000198318"/>
    </source>
</evidence>
<evidence type="ECO:0000256" key="1">
    <source>
        <dbReference type="ARBA" id="ARBA00006547"/>
    </source>
</evidence>
<dbReference type="PRINTS" id="PR01543">
    <property type="entry name" value="ANATRNSFRASE"/>
</dbReference>
<name>A0A239FBU9_9ACTN</name>
<dbReference type="InterPro" id="IPR038765">
    <property type="entry name" value="Papain-like_cys_pep_sf"/>
</dbReference>
<comment type="similarity">
    <text evidence="1 2">Belongs to the arylamine N-acetyltransferase family.</text>
</comment>
<gene>
    <name evidence="3" type="ORF">SAMN05443665_1005235</name>
</gene>
<evidence type="ECO:0000256" key="2">
    <source>
        <dbReference type="RuleBase" id="RU003452"/>
    </source>
</evidence>
<proteinExistence type="inferred from homology"/>
<dbReference type="Gene3D" id="2.40.128.150">
    <property type="entry name" value="Cysteine proteinases"/>
    <property type="match status" value="1"/>
</dbReference>